<evidence type="ECO:0000313" key="11">
    <source>
        <dbReference type="Proteomes" id="UP000199086"/>
    </source>
</evidence>
<dbReference type="PANTHER" id="PTHR43032">
    <property type="entry name" value="PROTEIN-METHIONINE-SULFOXIDE REDUCTASE"/>
    <property type="match status" value="1"/>
</dbReference>
<dbReference type="EMBL" id="FMYF01000018">
    <property type="protein sequence ID" value="SDC07073.1"/>
    <property type="molecule type" value="Genomic_DNA"/>
</dbReference>
<dbReference type="Gene3D" id="1.20.950.20">
    <property type="entry name" value="Transmembrane di-heme cytochromes, Chain C"/>
    <property type="match status" value="1"/>
</dbReference>
<keyword evidence="11" id="KW-1185">Reference proteome</keyword>
<proteinExistence type="predicted"/>
<accession>A0A1G6IKV5</accession>
<evidence type="ECO:0000256" key="6">
    <source>
        <dbReference type="SAM" id="MobiDB-lite"/>
    </source>
</evidence>
<feature type="transmembrane region" description="Helical" evidence="7">
    <location>
        <begin position="12"/>
        <end position="30"/>
    </location>
</feature>
<dbReference type="InterPro" id="IPR011577">
    <property type="entry name" value="Cyt_b561_bac/Ni-Hgenase"/>
</dbReference>
<evidence type="ECO:0000256" key="2">
    <source>
        <dbReference type="ARBA" id="ARBA00022475"/>
    </source>
</evidence>
<feature type="domain" description="Oxidoreductase molybdopterin-binding" evidence="8">
    <location>
        <begin position="336"/>
        <end position="482"/>
    </location>
</feature>
<dbReference type="InterPro" id="IPR016174">
    <property type="entry name" value="Di-haem_cyt_TM"/>
</dbReference>
<dbReference type="RefSeq" id="WP_092613814.1">
    <property type="nucleotide sequence ID" value="NZ_FMYF01000018.1"/>
</dbReference>
<dbReference type="SUPFAM" id="SSF56524">
    <property type="entry name" value="Oxidoreductase molybdopterin-binding domain"/>
    <property type="match status" value="1"/>
</dbReference>
<dbReference type="Gene3D" id="3.90.420.10">
    <property type="entry name" value="Oxidoreductase, molybdopterin-binding domain"/>
    <property type="match status" value="1"/>
</dbReference>
<keyword evidence="3 7" id="KW-0812">Transmembrane</keyword>
<dbReference type="SUPFAM" id="SSF81342">
    <property type="entry name" value="Transmembrane di-heme cytochromes"/>
    <property type="match status" value="1"/>
</dbReference>
<feature type="domain" description="Cytochrome b561 bacterial/Ni-hydrogenase" evidence="9">
    <location>
        <begin position="7"/>
        <end position="234"/>
    </location>
</feature>
<keyword evidence="4 7" id="KW-1133">Transmembrane helix</keyword>
<dbReference type="AlphaFoldDB" id="A0A1G6IKV5"/>
<dbReference type="Pfam" id="PF01292">
    <property type="entry name" value="Ni_hydr_CYTB"/>
    <property type="match status" value="1"/>
</dbReference>
<evidence type="ECO:0000259" key="8">
    <source>
        <dbReference type="Pfam" id="PF00174"/>
    </source>
</evidence>
<reference evidence="10 11" key="1">
    <citation type="submission" date="2016-06" db="EMBL/GenBank/DDBJ databases">
        <authorList>
            <person name="Olsen C.W."/>
            <person name="Carey S."/>
            <person name="Hinshaw L."/>
            <person name="Karasin A.I."/>
        </authorList>
    </citation>
    <scope>NUCLEOTIDE SEQUENCE [LARGE SCALE GENOMIC DNA]</scope>
    <source>
        <strain evidence="10 11">LZ-22</strain>
    </source>
</reference>
<dbReference type="Pfam" id="PF00174">
    <property type="entry name" value="Oxidored_molyb"/>
    <property type="match status" value="1"/>
</dbReference>
<dbReference type="Proteomes" id="UP000199086">
    <property type="component" value="Unassembled WGS sequence"/>
</dbReference>
<name>A0A1G6IKV5_9ACTN</name>
<dbReference type="GO" id="GO:0009055">
    <property type="term" value="F:electron transfer activity"/>
    <property type="evidence" value="ECO:0007669"/>
    <property type="project" value="InterPro"/>
</dbReference>
<feature type="compositionally biased region" description="Basic and acidic residues" evidence="6">
    <location>
        <begin position="493"/>
        <end position="506"/>
    </location>
</feature>
<feature type="region of interest" description="Disordered" evidence="6">
    <location>
        <begin position="487"/>
        <end position="506"/>
    </location>
</feature>
<gene>
    <name evidence="10" type="ORF">GA0111570_1182</name>
</gene>
<comment type="subcellular location">
    <subcellularLocation>
        <location evidence="1">Cell membrane</location>
        <topology evidence="1">Multi-pass membrane protein</topology>
    </subcellularLocation>
</comment>
<feature type="transmembrane region" description="Helical" evidence="7">
    <location>
        <begin position="159"/>
        <end position="184"/>
    </location>
</feature>
<dbReference type="STRING" id="1577474.GA0111570_1182"/>
<evidence type="ECO:0000259" key="9">
    <source>
        <dbReference type="Pfam" id="PF01292"/>
    </source>
</evidence>
<sequence length="506" mass="58018">MLVPLDFPLWLRATHLVNFILIGLLIRSGWEIIASHPRLYWKNNCTPGSEWIRFTKDKVPTEVGAYTARDDQRSWSPLLVLPGNGKIAMGRAWHGLVTSLWVLNGAVYVTLLFATGEWHRIVPTSWSVFPQAWDSMRIYLGFGIPGIEHFTPYDSLQRLMYFFVVFVFAPFMMLTGPVMSPAVVGRFPWYPKLFGGRQAARSLHFLAMIFISFFIVVHVSLVFVVHPTVNLPQMAFGVRDEALFAQALTTVLFTILGVVLLWIALSYLTLIDLRRSQRVLWGATAPVRRLLLDRFSSHQAAAHTFTERDISPFHWVNTRTPAMEESAEWHQLRADDFRDFRLEVGGQTRDAVSYSLEQLRNEFHVREQITMHTCMQGWTGIAKWTGVRVRDLLDTVEPLEGARYVMFESFGKAQHMHDGRPVEPYYTVLPMDVAREEETILAWGMNGDAIPDMYGAPLRLRVESMHGYKMVKWVRSVSLIRDYHQVGDGQGGTREDSGYQHIDARI</sequence>
<evidence type="ECO:0000256" key="4">
    <source>
        <dbReference type="ARBA" id="ARBA00022989"/>
    </source>
</evidence>
<dbReference type="GO" id="GO:0022904">
    <property type="term" value="P:respiratory electron transport chain"/>
    <property type="evidence" value="ECO:0007669"/>
    <property type="project" value="InterPro"/>
</dbReference>
<feature type="transmembrane region" description="Helical" evidence="7">
    <location>
        <begin position="205"/>
        <end position="224"/>
    </location>
</feature>
<keyword evidence="5 7" id="KW-0472">Membrane</keyword>
<dbReference type="InterPro" id="IPR000572">
    <property type="entry name" value="OxRdtase_Mopterin-bd_dom"/>
</dbReference>
<feature type="transmembrane region" description="Helical" evidence="7">
    <location>
        <begin position="244"/>
        <end position="268"/>
    </location>
</feature>
<dbReference type="InterPro" id="IPR036374">
    <property type="entry name" value="OxRdtase_Mopterin-bd_sf"/>
</dbReference>
<evidence type="ECO:0000256" key="7">
    <source>
        <dbReference type="SAM" id="Phobius"/>
    </source>
</evidence>
<dbReference type="GO" id="GO:0005886">
    <property type="term" value="C:plasma membrane"/>
    <property type="evidence" value="ECO:0007669"/>
    <property type="project" value="UniProtKB-SubCell"/>
</dbReference>
<keyword evidence="2" id="KW-1003">Cell membrane</keyword>
<evidence type="ECO:0000313" key="10">
    <source>
        <dbReference type="EMBL" id="SDC07073.1"/>
    </source>
</evidence>
<dbReference type="OrthoDB" id="9795587at2"/>
<feature type="transmembrane region" description="Helical" evidence="7">
    <location>
        <begin position="92"/>
        <end position="114"/>
    </location>
</feature>
<evidence type="ECO:0000256" key="1">
    <source>
        <dbReference type="ARBA" id="ARBA00004651"/>
    </source>
</evidence>
<evidence type="ECO:0000256" key="5">
    <source>
        <dbReference type="ARBA" id="ARBA00023136"/>
    </source>
</evidence>
<organism evidence="10 11">
    <name type="scientific">Raineyella antarctica</name>
    <dbReference type="NCBI Taxonomy" id="1577474"/>
    <lineage>
        <taxon>Bacteria</taxon>
        <taxon>Bacillati</taxon>
        <taxon>Actinomycetota</taxon>
        <taxon>Actinomycetes</taxon>
        <taxon>Propionibacteriales</taxon>
        <taxon>Propionibacteriaceae</taxon>
        <taxon>Raineyella</taxon>
    </lineage>
</organism>
<protein>
    <submittedName>
        <fullName evidence="10">Cytochrome b561</fullName>
    </submittedName>
</protein>
<evidence type="ECO:0000256" key="3">
    <source>
        <dbReference type="ARBA" id="ARBA00022692"/>
    </source>
</evidence>